<gene>
    <name evidence="1" type="ORF">N9R04_04280</name>
</gene>
<dbReference type="RefSeq" id="WP_262855352.1">
    <property type="nucleotide sequence ID" value="NZ_JAOPKZ010000006.1"/>
</dbReference>
<reference evidence="1 2" key="1">
    <citation type="journal article" date="2023" name="Int. J. Syst. Evol. Microbiol.">
        <title>Streptococcus sciuri sp. nov., Staphylococcus marylandisciuri sp. nov. and Staphylococcus americanisciuri sp. nov., isolated from faeces of eastern grey squirrel (Sciurus carolinensis).</title>
        <authorList>
            <person name="Volokhov D.V."/>
            <person name="Zagorodnyaya T.A."/>
            <person name="Furtak V.A."/>
            <person name="Nattanmai G."/>
            <person name="Randall L."/>
            <person name="Jose S."/>
            <person name="Gao Y."/>
            <person name="Eisenberg T."/>
            <person name="Delmonte P."/>
            <person name="Blom J."/>
            <person name="Mitchell K.K."/>
        </authorList>
    </citation>
    <scope>NUCLEOTIDE SEQUENCE [LARGE SCALE GENOMIC DNA]</scope>
    <source>
        <strain evidence="1 2">SQ8-PEA</strain>
    </source>
</reference>
<dbReference type="Proteomes" id="UP001209553">
    <property type="component" value="Unassembled WGS sequence"/>
</dbReference>
<keyword evidence="2" id="KW-1185">Reference proteome</keyword>
<accession>A0ABT2QPQ1</accession>
<dbReference type="EMBL" id="JAOPKZ010000006">
    <property type="protein sequence ID" value="MCU5745937.1"/>
    <property type="molecule type" value="Genomic_DNA"/>
</dbReference>
<protein>
    <recommendedName>
        <fullName evidence="3">XRE family transcriptional regulator</fullName>
    </recommendedName>
</protein>
<name>A0ABT2QPQ1_9STAP</name>
<evidence type="ECO:0000313" key="2">
    <source>
        <dbReference type="Proteomes" id="UP001209553"/>
    </source>
</evidence>
<organism evidence="1 2">
    <name type="scientific">Staphylococcus marylandisciuri</name>
    <dbReference type="NCBI Taxonomy" id="2981529"/>
    <lineage>
        <taxon>Bacteria</taxon>
        <taxon>Bacillati</taxon>
        <taxon>Bacillota</taxon>
        <taxon>Bacilli</taxon>
        <taxon>Bacillales</taxon>
        <taxon>Staphylococcaceae</taxon>
        <taxon>Staphylococcus</taxon>
    </lineage>
</organism>
<sequence length="71" mass="8291">MDFESMKQDVRRLFKLQNGSQIAKATGLPYQTVQDLRNENTSIDNARLKTIEKLYNYQKSLEKNTTPPENK</sequence>
<evidence type="ECO:0008006" key="3">
    <source>
        <dbReference type="Google" id="ProtNLM"/>
    </source>
</evidence>
<comment type="caution">
    <text evidence="1">The sequence shown here is derived from an EMBL/GenBank/DDBJ whole genome shotgun (WGS) entry which is preliminary data.</text>
</comment>
<proteinExistence type="predicted"/>
<evidence type="ECO:0000313" key="1">
    <source>
        <dbReference type="EMBL" id="MCU5745937.1"/>
    </source>
</evidence>